<name>H3AD83_LATCH</name>
<evidence type="ECO:0000256" key="3">
    <source>
        <dbReference type="ARBA" id="ARBA00022525"/>
    </source>
</evidence>
<dbReference type="PANTHER" id="PTHR11412:SF171">
    <property type="entry name" value="PREGNANCY ZONE PROTEIN-LIKE PROTEIN"/>
    <property type="match status" value="1"/>
</dbReference>
<evidence type="ECO:0000256" key="1">
    <source>
        <dbReference type="ARBA" id="ARBA00004613"/>
    </source>
</evidence>
<dbReference type="GeneTree" id="ENSGT00940000154904"/>
<reference evidence="10" key="2">
    <citation type="submission" date="2025-08" db="UniProtKB">
        <authorList>
            <consortium name="Ensembl"/>
        </authorList>
    </citation>
    <scope>IDENTIFICATION</scope>
</reference>
<comment type="subcellular location">
    <subcellularLocation>
        <location evidence="1">Secreted</location>
    </subcellularLocation>
</comment>
<dbReference type="EMBL" id="AFYH01203693">
    <property type="status" value="NOT_ANNOTATED_CDS"/>
    <property type="molecule type" value="Genomic_DNA"/>
</dbReference>
<dbReference type="Gene3D" id="2.60.40.1940">
    <property type="match status" value="1"/>
</dbReference>
<dbReference type="EMBL" id="AFYH01203700">
    <property type="status" value="NOT_ANNOTATED_CDS"/>
    <property type="molecule type" value="Genomic_DNA"/>
</dbReference>
<dbReference type="InterPro" id="IPR036595">
    <property type="entry name" value="A-macroglobulin_rcpt-bd_sf"/>
</dbReference>
<evidence type="ECO:0000259" key="8">
    <source>
        <dbReference type="SMART" id="SM01360"/>
    </source>
</evidence>
<dbReference type="InterPro" id="IPR011626">
    <property type="entry name" value="Alpha-macroglobulin_TED"/>
</dbReference>
<dbReference type="STRING" id="7897.ENSLACP00000007604"/>
<dbReference type="EMBL" id="AFYH01203699">
    <property type="status" value="NOT_ANNOTATED_CDS"/>
    <property type="molecule type" value="Genomic_DNA"/>
</dbReference>
<evidence type="ECO:0000313" key="10">
    <source>
        <dbReference type="Ensembl" id="ENSLACP00000007604.1"/>
    </source>
</evidence>
<dbReference type="Gene3D" id="2.60.40.1930">
    <property type="match status" value="2"/>
</dbReference>
<keyword evidence="5" id="KW-0722">Serine protease inhibitor</keyword>
<dbReference type="PANTHER" id="PTHR11412">
    <property type="entry name" value="MACROGLOBULIN / COMPLEMENT"/>
    <property type="match status" value="1"/>
</dbReference>
<dbReference type="Pfam" id="PF07677">
    <property type="entry name" value="A2M_recep"/>
    <property type="match status" value="1"/>
</dbReference>
<dbReference type="EMBL" id="AFYH01203697">
    <property type="status" value="NOT_ANNOTATED_CDS"/>
    <property type="molecule type" value="Genomic_DNA"/>
</dbReference>
<dbReference type="SMART" id="SM01361">
    <property type="entry name" value="A2M_recep"/>
    <property type="match status" value="1"/>
</dbReference>
<dbReference type="InterPro" id="IPR014756">
    <property type="entry name" value="Ig_E-set"/>
</dbReference>
<dbReference type="Pfam" id="PF07678">
    <property type="entry name" value="TED_complement"/>
    <property type="match status" value="1"/>
</dbReference>
<dbReference type="Pfam" id="PF07703">
    <property type="entry name" value="A2M_BRD"/>
    <property type="match status" value="1"/>
</dbReference>
<dbReference type="SMART" id="SM01419">
    <property type="entry name" value="Thiol-ester_cl"/>
    <property type="match status" value="1"/>
</dbReference>
<evidence type="ECO:0000313" key="11">
    <source>
        <dbReference type="Proteomes" id="UP000008672"/>
    </source>
</evidence>
<dbReference type="InterPro" id="IPR047565">
    <property type="entry name" value="Alpha-macroglob_thiol-ester_cl"/>
</dbReference>
<sequence length="1429" mass="160713">PQKVRHLVVIPAKIYSRATEKVCAHLIHLHEPLKITVTLEYDGKNVTLLEREVKDSHWYQCVNFKVPHATNPAVGSLHVSGSFFFNEIRSMSLSVHAVTKLLFFFCQKESETTKYNFSVKFRIILLDEKLTVANQKYPQVYIKDPKDNIIFRWLDVETQQGIADLHFNLPSEAQLGEYSIFLKKENEFSTRRDQYFTVQEPVLSRFHIQTKVPEAISVLDEQFHVEFCGKYTHGKPVRGELCFKVCEHTYHHYYTENANCRYQIFTAKYGVQLDTKGCFSQVISMKMFNLTDEENQRNLLFTATLTEEGTGVIASEEGAIGISITVAGVRLKNAERSYQQGIPYLGMITAKKFDETPLPNETISLVITINDEATTQNYTTDNSGLFHFLNDTDTVCAIFLTVMDKVCFTLSCLSYWRSVTASVDMVHLSRAVFKESGNILVIQPILSELSCDTEQAVQVDYRLRRKEFGKSISAVDFYYLVTSKGEIILEGHKELALSDKEEMNGMFSVSLPVTAHLAPVAKMLIYTILPDGEVLVDTARFQISSCFRNKVNLKFSVPEEFPGANVNLQLQASPGSLCSIRAVDKSVILRSDKELTINSVYNKLQEVIGYPFEVDEYPDSLSSCIKTRDKSYENTRRTLREVLLCSLKFVNLKIITDAQILTPCPDDSKAIEAIGVDTPILSRTTRLLHSKPEKEKKEMIRKYFPQTWIWDLVPVGPSGEKQVPVHIPDTITEWKAGMFCIADAGFGLTPPVYFNSFKPYFMDFTLPYSVVRGETFTLKATAFNYLSHCIMVHVTLQQTEDFLAKPCENCIYTSCLCADETKTFSWDITTKSTFPGDINFAVRAEAIQSNALCENEVVAVPEKGAIDTVIKSLPVKMEGFKKEKTYSSLICTADSMVTEKISLTLPDTVVEDSVGSSVAVLGNIMSLSLHYPELLLDMPMGCGEQVMSPFTNNAYGLQYLEKTGLVNDHNRATAIKNMEKGYMKILQHKTKNGSYAIFDASEYIVSTSKEERGNAWLTAYVVSSFNKAKPYIFIEERLQTEAINWISSKQMDDGCFTSDTVYHGIWFQSASTQTIAVSAYITAALLELKDPSLEAVVKRGLSCLKNHFMNETSIYNMALMAYTFTLAGDDDMRETLLQKLDTLAVREAELVHWKEDEDELTWYSSSGMNLTNLEMTSYVLLALMSKPNVTSSDITSAYKIVKWIITQQNSLGGFSSSQVTVVTLKALAKFAEHVYKKDSVNTVTVKSDKGFVKEFHVDNTNSLLLQKADVPLPIAYTTEVTGNGCVIVQATLKYNVPQLKSESGFSISVETIPQMCAESGRTAFDLKIKVGYTGKRPVSNMVIIDVSMLSGFIPVKKSVKLLNQTALVGRTETKANQVIIYLEQLTSEKQEYTFTVEQDFVVETLKPASVKIYDSYNTDEHATTEYSAP</sequence>
<reference evidence="10" key="3">
    <citation type="submission" date="2025-09" db="UniProtKB">
        <authorList>
            <consortium name="Ensembl"/>
        </authorList>
    </citation>
    <scope>IDENTIFICATION</scope>
</reference>
<dbReference type="Gene3D" id="1.50.10.20">
    <property type="match status" value="1"/>
</dbReference>
<evidence type="ECO:0000256" key="4">
    <source>
        <dbReference type="ARBA" id="ARBA00022690"/>
    </source>
</evidence>
<dbReference type="GO" id="GO:0005615">
    <property type="term" value="C:extracellular space"/>
    <property type="evidence" value="ECO:0007669"/>
    <property type="project" value="InterPro"/>
</dbReference>
<dbReference type="Gene3D" id="2.60.40.10">
    <property type="entry name" value="Immunoglobulins"/>
    <property type="match status" value="2"/>
</dbReference>
<proteinExistence type="inferred from homology"/>
<dbReference type="InterPro" id="IPR001599">
    <property type="entry name" value="Macroglobln_a2"/>
</dbReference>
<dbReference type="Pfam" id="PF01835">
    <property type="entry name" value="MG2"/>
    <property type="match status" value="1"/>
</dbReference>
<dbReference type="Gene3D" id="2.60.40.690">
    <property type="entry name" value="Alpha-macroglobulin, receptor-binding domain"/>
    <property type="match status" value="1"/>
</dbReference>
<dbReference type="SMART" id="SM01360">
    <property type="entry name" value="A2M"/>
    <property type="match status" value="1"/>
</dbReference>
<dbReference type="PROSITE" id="PS00477">
    <property type="entry name" value="ALPHA_2_MACROGLOBULIN"/>
    <property type="match status" value="1"/>
</dbReference>
<dbReference type="InterPro" id="IPR040839">
    <property type="entry name" value="MG4"/>
</dbReference>
<dbReference type="SUPFAM" id="SSF48239">
    <property type="entry name" value="Terpenoid cyclases/Protein prenyltransferases"/>
    <property type="match status" value="1"/>
</dbReference>
<dbReference type="EMBL" id="AFYH01203698">
    <property type="status" value="NOT_ANNOTATED_CDS"/>
    <property type="molecule type" value="Genomic_DNA"/>
</dbReference>
<dbReference type="EMBL" id="AFYH01203696">
    <property type="status" value="NOT_ANNOTATED_CDS"/>
    <property type="molecule type" value="Genomic_DNA"/>
</dbReference>
<feature type="domain" description="Alpha-macroglobulin receptor-binding" evidence="9">
    <location>
        <begin position="1339"/>
        <end position="1426"/>
    </location>
</feature>
<dbReference type="Pfam" id="PF17791">
    <property type="entry name" value="MG3"/>
    <property type="match status" value="1"/>
</dbReference>
<dbReference type="EMBL" id="AFYH01203695">
    <property type="status" value="NOT_ANNOTATED_CDS"/>
    <property type="molecule type" value="Genomic_DNA"/>
</dbReference>
<evidence type="ECO:0000256" key="2">
    <source>
        <dbReference type="ARBA" id="ARBA00010952"/>
    </source>
</evidence>
<keyword evidence="6" id="KW-1015">Disulfide bond</keyword>
<accession>H3AD83</accession>
<dbReference type="EMBL" id="AFYH01203692">
    <property type="status" value="NOT_ANNOTATED_CDS"/>
    <property type="molecule type" value="Genomic_DNA"/>
</dbReference>
<dbReference type="Proteomes" id="UP000008672">
    <property type="component" value="Unassembled WGS sequence"/>
</dbReference>
<dbReference type="InterPro" id="IPR008930">
    <property type="entry name" value="Terpenoid_cyclase/PrenylTrfase"/>
</dbReference>
<dbReference type="InterPro" id="IPR019742">
    <property type="entry name" value="MacrogloblnA2_CS"/>
</dbReference>
<dbReference type="InterPro" id="IPR009048">
    <property type="entry name" value="A-macroglobulin_rcpt-bd"/>
</dbReference>
<dbReference type="EMBL" id="AFYH01203691">
    <property type="status" value="NOT_ANNOTATED_CDS"/>
    <property type="molecule type" value="Genomic_DNA"/>
</dbReference>
<dbReference type="EMBL" id="AFYH01203694">
    <property type="status" value="NOT_ANNOTATED_CDS"/>
    <property type="molecule type" value="Genomic_DNA"/>
</dbReference>
<dbReference type="InterPro" id="IPR041555">
    <property type="entry name" value="MG3"/>
</dbReference>
<dbReference type="Pfam" id="PF00207">
    <property type="entry name" value="A2M"/>
    <property type="match status" value="1"/>
</dbReference>
<dbReference type="Gene3D" id="2.20.130.20">
    <property type="match status" value="1"/>
</dbReference>
<dbReference type="InterPro" id="IPR011625">
    <property type="entry name" value="A2M_N_BRD"/>
</dbReference>
<feature type="domain" description="Alpha-2-macroglobulin bait region" evidence="7">
    <location>
        <begin position="440"/>
        <end position="590"/>
    </location>
</feature>
<comment type="similarity">
    <text evidence="2">Belongs to the protease inhibitor I39 (alpha-2-macroglobulin) family.</text>
</comment>
<dbReference type="InterPro" id="IPR050473">
    <property type="entry name" value="A2M/Complement_sys"/>
</dbReference>
<dbReference type="InterPro" id="IPR013783">
    <property type="entry name" value="Ig-like_fold"/>
</dbReference>
<evidence type="ECO:0000256" key="5">
    <source>
        <dbReference type="ARBA" id="ARBA00022900"/>
    </source>
</evidence>
<reference evidence="11" key="1">
    <citation type="submission" date="2011-08" db="EMBL/GenBank/DDBJ databases">
        <title>The draft genome of Latimeria chalumnae.</title>
        <authorList>
            <person name="Di Palma F."/>
            <person name="Alfoldi J."/>
            <person name="Johnson J."/>
            <person name="Berlin A."/>
            <person name="Gnerre S."/>
            <person name="Jaffe D."/>
            <person name="MacCallum I."/>
            <person name="Young S."/>
            <person name="Walker B.J."/>
            <person name="Lander E."/>
            <person name="Lindblad-Toh K."/>
        </authorList>
    </citation>
    <scope>NUCLEOTIDE SEQUENCE [LARGE SCALE GENOMIC DNA]</scope>
    <source>
        <strain evidence="11">Wild caught</strain>
    </source>
</reference>
<keyword evidence="3" id="KW-0964">Secreted</keyword>
<protein>
    <recommendedName>
        <fullName evidence="12">Alpha-2-macroglobulin</fullName>
    </recommendedName>
</protein>
<dbReference type="SUPFAM" id="SSF81296">
    <property type="entry name" value="E set domains"/>
    <property type="match status" value="1"/>
</dbReference>
<keyword evidence="4" id="KW-0646">Protease inhibitor</keyword>
<dbReference type="eggNOG" id="KOG1366">
    <property type="taxonomic scope" value="Eukaryota"/>
</dbReference>
<organism evidence="10 11">
    <name type="scientific">Latimeria chalumnae</name>
    <name type="common">Coelacanth</name>
    <dbReference type="NCBI Taxonomy" id="7897"/>
    <lineage>
        <taxon>Eukaryota</taxon>
        <taxon>Metazoa</taxon>
        <taxon>Chordata</taxon>
        <taxon>Craniata</taxon>
        <taxon>Vertebrata</taxon>
        <taxon>Euteleostomi</taxon>
        <taxon>Coelacanthiformes</taxon>
        <taxon>Coelacanthidae</taxon>
        <taxon>Latimeria</taxon>
    </lineage>
</organism>
<evidence type="ECO:0000256" key="6">
    <source>
        <dbReference type="ARBA" id="ARBA00023157"/>
    </source>
</evidence>
<keyword evidence="11" id="KW-1185">Reference proteome</keyword>
<evidence type="ECO:0008006" key="12">
    <source>
        <dbReference type="Google" id="ProtNLM"/>
    </source>
</evidence>
<evidence type="ECO:0000259" key="9">
    <source>
        <dbReference type="SMART" id="SM01361"/>
    </source>
</evidence>
<dbReference type="SMART" id="SM01359">
    <property type="entry name" value="A2M_N_2"/>
    <property type="match status" value="1"/>
</dbReference>
<dbReference type="SUPFAM" id="SSF49410">
    <property type="entry name" value="Alpha-macroglobulin receptor domain"/>
    <property type="match status" value="1"/>
</dbReference>
<dbReference type="Ensembl" id="ENSLACT00000007668.1">
    <property type="protein sequence ID" value="ENSLACP00000007604.1"/>
    <property type="gene ID" value="ENSLACG00000006739.1"/>
</dbReference>
<dbReference type="InterPro" id="IPR002890">
    <property type="entry name" value="MG2"/>
</dbReference>
<dbReference type="Pfam" id="PF17789">
    <property type="entry name" value="MG4"/>
    <property type="match status" value="1"/>
</dbReference>
<dbReference type="HOGENOM" id="CLU_001634_0_1_1"/>
<dbReference type="OMA" id="NYMSHCI"/>
<dbReference type="Gene3D" id="2.60.120.1540">
    <property type="match status" value="1"/>
</dbReference>
<feature type="domain" description="Alpha-2-macroglobulin" evidence="8">
    <location>
        <begin position="707"/>
        <end position="796"/>
    </location>
</feature>
<dbReference type="InParanoid" id="H3AD83"/>
<evidence type="ECO:0000259" key="7">
    <source>
        <dbReference type="SMART" id="SM01359"/>
    </source>
</evidence>
<dbReference type="GO" id="GO:0004867">
    <property type="term" value="F:serine-type endopeptidase inhibitor activity"/>
    <property type="evidence" value="ECO:0007669"/>
    <property type="project" value="UniProtKB-KW"/>
</dbReference>